<organism evidence="1 2">
    <name type="scientific">Sporomusa ovata</name>
    <dbReference type="NCBI Taxonomy" id="2378"/>
    <lineage>
        <taxon>Bacteria</taxon>
        <taxon>Bacillati</taxon>
        <taxon>Bacillota</taxon>
        <taxon>Negativicutes</taxon>
        <taxon>Selenomonadales</taxon>
        <taxon>Sporomusaceae</taxon>
        <taxon>Sporomusa</taxon>
    </lineage>
</organism>
<dbReference type="SUPFAM" id="SSF50331">
    <property type="entry name" value="MOP-like"/>
    <property type="match status" value="1"/>
</dbReference>
<protein>
    <submittedName>
        <fullName evidence="1">Uncharacterized protein</fullName>
    </submittedName>
</protein>
<dbReference type="AlphaFoldDB" id="A0A0U1L5M8"/>
<dbReference type="Proteomes" id="UP000049855">
    <property type="component" value="Unassembled WGS sequence"/>
</dbReference>
<dbReference type="InterPro" id="IPR008995">
    <property type="entry name" value="Mo/tungstate-bd_C_term_dom"/>
</dbReference>
<sequence length="73" mass="7578">MTRIASIPDGNLLKGVITSITTDSVTGEVSYSPSTFFPVGTTVQAIIPYTTAFAVGNTVTCMVKATAMSIMSL</sequence>
<gene>
    <name evidence="1" type="ORF">SpAn4DRAFT_4162</name>
</gene>
<keyword evidence="2" id="KW-1185">Reference proteome</keyword>
<dbReference type="RefSeq" id="WP_021166631.1">
    <property type="nucleotide sequence ID" value="NZ_CTRP01000015.1"/>
</dbReference>
<evidence type="ECO:0000313" key="2">
    <source>
        <dbReference type="Proteomes" id="UP000049855"/>
    </source>
</evidence>
<reference evidence="2" key="1">
    <citation type="submission" date="2015-03" db="EMBL/GenBank/DDBJ databases">
        <authorList>
            <person name="Nijsse Bart"/>
        </authorList>
    </citation>
    <scope>NUCLEOTIDE SEQUENCE [LARGE SCALE GENOMIC DNA]</scope>
</reference>
<proteinExistence type="predicted"/>
<evidence type="ECO:0000313" key="1">
    <source>
        <dbReference type="EMBL" id="CQR74805.1"/>
    </source>
</evidence>
<name>A0A0U1L5M8_9FIRM</name>
<dbReference type="EMBL" id="CTRP01000015">
    <property type="protein sequence ID" value="CQR74805.1"/>
    <property type="molecule type" value="Genomic_DNA"/>
</dbReference>
<accession>A0A0U1L5M8</accession>